<evidence type="ECO:0000259" key="7">
    <source>
        <dbReference type="PROSITE" id="PS51935"/>
    </source>
</evidence>
<keyword evidence="6" id="KW-0732">Signal</keyword>
<reference evidence="8 9" key="1">
    <citation type="submission" date="2019-06" db="EMBL/GenBank/DDBJ databases">
        <title>Whole genome shotgun sequence of Streptomyces cacaoi subsp. cacaoi NBRC 12748.</title>
        <authorList>
            <person name="Hosoyama A."/>
            <person name="Uohara A."/>
            <person name="Ohji S."/>
            <person name="Ichikawa N."/>
        </authorList>
    </citation>
    <scope>NUCLEOTIDE SEQUENCE [LARGE SCALE GENOMIC DNA]</scope>
    <source>
        <strain evidence="8 9">NBRC 12748</strain>
    </source>
</reference>
<dbReference type="RefSeq" id="WP_086818449.1">
    <property type="nucleotide sequence ID" value="NZ_BJMM01000006.1"/>
</dbReference>
<keyword evidence="3" id="KW-0378">Hydrolase</keyword>
<accession>A0A4Y3QUP1</accession>
<dbReference type="PANTHER" id="PTHR47053">
    <property type="entry name" value="MUREIN DD-ENDOPEPTIDASE MEPH-RELATED"/>
    <property type="match status" value="1"/>
</dbReference>
<dbReference type="Pfam" id="PF23795">
    <property type="entry name" value="SH3_YKFC_2nd"/>
    <property type="match status" value="1"/>
</dbReference>
<evidence type="ECO:0000313" key="8">
    <source>
        <dbReference type="EMBL" id="GEB49045.1"/>
    </source>
</evidence>
<name>A0A4Y3QUP1_STRCI</name>
<evidence type="ECO:0000256" key="3">
    <source>
        <dbReference type="ARBA" id="ARBA00022801"/>
    </source>
</evidence>
<dbReference type="EMBL" id="BJMM01000006">
    <property type="protein sequence ID" value="GEB49045.1"/>
    <property type="molecule type" value="Genomic_DNA"/>
</dbReference>
<evidence type="ECO:0000256" key="5">
    <source>
        <dbReference type="SAM" id="MobiDB-lite"/>
    </source>
</evidence>
<dbReference type="PROSITE" id="PS51935">
    <property type="entry name" value="NLPC_P60"/>
    <property type="match status" value="1"/>
</dbReference>
<evidence type="ECO:0000256" key="6">
    <source>
        <dbReference type="SAM" id="SignalP"/>
    </source>
</evidence>
<evidence type="ECO:0000313" key="9">
    <source>
        <dbReference type="Proteomes" id="UP000319210"/>
    </source>
</evidence>
<evidence type="ECO:0000256" key="2">
    <source>
        <dbReference type="ARBA" id="ARBA00022670"/>
    </source>
</evidence>
<dbReference type="InterPro" id="IPR057812">
    <property type="entry name" value="SH3_YKFC_2nd"/>
</dbReference>
<dbReference type="Pfam" id="PF00877">
    <property type="entry name" value="NLPC_P60"/>
    <property type="match status" value="1"/>
</dbReference>
<dbReference type="GO" id="GO:0006508">
    <property type="term" value="P:proteolysis"/>
    <property type="evidence" value="ECO:0007669"/>
    <property type="project" value="UniProtKB-KW"/>
</dbReference>
<dbReference type="InterPro" id="IPR006311">
    <property type="entry name" value="TAT_signal"/>
</dbReference>
<comment type="caution">
    <text evidence="8">The sequence shown here is derived from an EMBL/GenBank/DDBJ whole genome shotgun (WGS) entry which is preliminary data.</text>
</comment>
<dbReference type="GO" id="GO:0008234">
    <property type="term" value="F:cysteine-type peptidase activity"/>
    <property type="evidence" value="ECO:0007669"/>
    <property type="project" value="UniProtKB-KW"/>
</dbReference>
<keyword evidence="4" id="KW-0788">Thiol protease</keyword>
<dbReference type="InterPro" id="IPR038765">
    <property type="entry name" value="Papain-like_cys_pep_sf"/>
</dbReference>
<evidence type="ECO:0000256" key="1">
    <source>
        <dbReference type="ARBA" id="ARBA00007074"/>
    </source>
</evidence>
<feature type="region of interest" description="Disordered" evidence="5">
    <location>
        <begin position="31"/>
        <end position="54"/>
    </location>
</feature>
<organism evidence="8 9">
    <name type="scientific">Streptomyces cacaoi</name>
    <dbReference type="NCBI Taxonomy" id="1898"/>
    <lineage>
        <taxon>Bacteria</taxon>
        <taxon>Bacillati</taxon>
        <taxon>Actinomycetota</taxon>
        <taxon>Actinomycetes</taxon>
        <taxon>Kitasatosporales</taxon>
        <taxon>Streptomycetaceae</taxon>
        <taxon>Streptomyces</taxon>
    </lineage>
</organism>
<dbReference type="Proteomes" id="UP000319210">
    <property type="component" value="Unassembled WGS sequence"/>
</dbReference>
<dbReference type="OrthoDB" id="9815778at2"/>
<dbReference type="InterPro" id="IPR051202">
    <property type="entry name" value="Peptidase_C40"/>
</dbReference>
<evidence type="ECO:0000256" key="4">
    <source>
        <dbReference type="ARBA" id="ARBA00022807"/>
    </source>
</evidence>
<keyword evidence="2" id="KW-0645">Protease</keyword>
<sequence length="358" mass="38469">MPTSVPRPGRRRATAALTVLASAAALALPSATAHAAGPQRAGADAPSAPSGTPPTAYVDVAVATVWTGPDSPRPVDAPALTDPVHPDAWQRAMTGEQQKELVSEGLTQTQVQYGRPVYVLEKKDGWSKVAVPDQASPKNPLGYPGWIPDAQLTRNAHYGAVSAHRPFALVDKHLKTQLYDDPQLRSTTLRIGVNTRLPVLGRTGKAVRVDTPDQGPKWLSAGEVSLHRRESDIPRPSGDDLVRFAKKFLGLPYLWGGRSGFGVDCSGLTSTVYQAQGIELPRDADAQALHAGGRKVAKDDLAPGDLLFYAHDSGTGAIYHVALYVGDDKMIEAHDLKPVRISRARFDADYWGAMRYLP</sequence>
<feature type="domain" description="NlpC/P60" evidence="7">
    <location>
        <begin position="235"/>
        <end position="358"/>
    </location>
</feature>
<comment type="similarity">
    <text evidence="1">Belongs to the peptidase C40 family.</text>
</comment>
<dbReference type="PANTHER" id="PTHR47053:SF3">
    <property type="entry name" value="GAMMA-D-GLUTAMYL-L-LYSINE DIPEPTIDYL-PEPTIDASE"/>
    <property type="match status" value="1"/>
</dbReference>
<feature type="chain" id="PRO_5021472384" evidence="6">
    <location>
        <begin position="36"/>
        <end position="358"/>
    </location>
</feature>
<proteinExistence type="inferred from homology"/>
<dbReference type="InterPro" id="IPR000064">
    <property type="entry name" value="NLP_P60_dom"/>
</dbReference>
<dbReference type="PROSITE" id="PS51318">
    <property type="entry name" value="TAT"/>
    <property type="match status" value="1"/>
</dbReference>
<gene>
    <name evidence="8" type="ORF">SCA03_15960</name>
</gene>
<dbReference type="SUPFAM" id="SSF54001">
    <property type="entry name" value="Cysteine proteinases"/>
    <property type="match status" value="1"/>
</dbReference>
<dbReference type="Gene3D" id="2.30.30.40">
    <property type="entry name" value="SH3 Domains"/>
    <property type="match status" value="2"/>
</dbReference>
<protein>
    <submittedName>
        <fullName evidence="8">Peptidase P60</fullName>
    </submittedName>
</protein>
<dbReference type="AlphaFoldDB" id="A0A4Y3QUP1"/>
<keyword evidence="9" id="KW-1185">Reference proteome</keyword>
<feature type="signal peptide" evidence="6">
    <location>
        <begin position="1"/>
        <end position="35"/>
    </location>
</feature>
<dbReference type="Gene3D" id="3.90.1720.10">
    <property type="entry name" value="endopeptidase domain like (from Nostoc punctiforme)"/>
    <property type="match status" value="1"/>
</dbReference>